<proteinExistence type="predicted"/>
<dbReference type="AlphaFoldDB" id="A0A1H4I891"/>
<feature type="compositionally biased region" description="Polar residues" evidence="1">
    <location>
        <begin position="144"/>
        <end position="166"/>
    </location>
</feature>
<evidence type="ECO:0000313" key="2">
    <source>
        <dbReference type="EMBL" id="SEB29492.1"/>
    </source>
</evidence>
<gene>
    <name evidence="2" type="ORF">SAMN04490239_0099</name>
</gene>
<organism evidence="2 3">
    <name type="scientific">Rhodococcus koreensis</name>
    <dbReference type="NCBI Taxonomy" id="99653"/>
    <lineage>
        <taxon>Bacteria</taxon>
        <taxon>Bacillati</taxon>
        <taxon>Actinomycetota</taxon>
        <taxon>Actinomycetes</taxon>
        <taxon>Mycobacteriales</taxon>
        <taxon>Nocardiaceae</taxon>
        <taxon>Rhodococcus</taxon>
    </lineage>
</organism>
<feature type="region of interest" description="Disordered" evidence="1">
    <location>
        <begin position="143"/>
        <end position="189"/>
    </location>
</feature>
<protein>
    <submittedName>
        <fullName evidence="2">Uncharacterized protein</fullName>
    </submittedName>
</protein>
<name>A0A1H4I891_9NOCA</name>
<evidence type="ECO:0000256" key="1">
    <source>
        <dbReference type="SAM" id="MobiDB-lite"/>
    </source>
</evidence>
<evidence type="ECO:0000313" key="3">
    <source>
        <dbReference type="Proteomes" id="UP000183561"/>
    </source>
</evidence>
<keyword evidence="3" id="KW-1185">Reference proteome</keyword>
<reference evidence="3" key="1">
    <citation type="submission" date="2016-10" db="EMBL/GenBank/DDBJ databases">
        <authorList>
            <person name="Varghese N."/>
            <person name="Submissions S."/>
        </authorList>
    </citation>
    <scope>NUCLEOTIDE SEQUENCE [LARGE SCALE GENOMIC DNA]</scope>
    <source>
        <strain evidence="3">DSM 44498</strain>
    </source>
</reference>
<sequence>MTSTADKPIDTHLIGIVYDAIRRDLGRAFDTLSTPIDARRRVLLRTTSSGLLPFSAATTPVKMRVSGLRSDSAHPPRSRCWTSWPLVMSASTTRRVLPNARPAPTATPAPWGHATTSGGRWSDFARSCYPRWGVMKMKPHRSWPQLSQAPNGMRGSTTSSVPTRWPSSYGRGSGSPTVSIPNAGPSPRMPSVYATGSSPHSAFVLTPHHRIRVL</sequence>
<dbReference type="EMBL" id="FNSV01000001">
    <property type="protein sequence ID" value="SEB29492.1"/>
    <property type="molecule type" value="Genomic_DNA"/>
</dbReference>
<dbReference type="Proteomes" id="UP000183561">
    <property type="component" value="Unassembled WGS sequence"/>
</dbReference>
<accession>A0A1H4I891</accession>